<dbReference type="AlphaFoldDB" id="A0A5C6PKV3"/>
<dbReference type="PANTHER" id="PTHR46013">
    <property type="entry name" value="VASCULAR CELL ADHESION MOLECULE 1"/>
    <property type="match status" value="1"/>
</dbReference>
<gene>
    <name evidence="3" type="ORF">D4764_10G0005810</name>
</gene>
<proteinExistence type="predicted"/>
<feature type="domain" description="Ig-like" evidence="2">
    <location>
        <begin position="431"/>
        <end position="515"/>
    </location>
</feature>
<dbReference type="Pfam" id="PF13895">
    <property type="entry name" value="Ig_2"/>
    <property type="match status" value="2"/>
</dbReference>
<name>A0A5C6PKV3_9TELE</name>
<dbReference type="SUPFAM" id="SSF48726">
    <property type="entry name" value="Immunoglobulin"/>
    <property type="match status" value="5"/>
</dbReference>
<keyword evidence="3" id="KW-0675">Receptor</keyword>
<feature type="domain" description="Ig-like" evidence="2">
    <location>
        <begin position="115"/>
        <end position="187"/>
    </location>
</feature>
<dbReference type="InterPro" id="IPR036179">
    <property type="entry name" value="Ig-like_dom_sf"/>
</dbReference>
<feature type="domain" description="Ig-like" evidence="2">
    <location>
        <begin position="312"/>
        <end position="389"/>
    </location>
</feature>
<reference evidence="3 4" key="1">
    <citation type="submission" date="2019-04" db="EMBL/GenBank/DDBJ databases">
        <title>Chromosome genome assembly for Takifugu flavidus.</title>
        <authorList>
            <person name="Xiao S."/>
        </authorList>
    </citation>
    <scope>NUCLEOTIDE SEQUENCE [LARGE SCALE GENOMIC DNA]</scope>
    <source>
        <strain evidence="3">HTHZ2018</strain>
        <tissue evidence="3">Muscle</tissue>
    </source>
</reference>
<dbReference type="Proteomes" id="UP000324091">
    <property type="component" value="Chromosome 10"/>
</dbReference>
<feature type="transmembrane region" description="Helical" evidence="1">
    <location>
        <begin position="526"/>
        <end position="550"/>
    </location>
</feature>
<keyword evidence="4" id="KW-1185">Reference proteome</keyword>
<evidence type="ECO:0000313" key="3">
    <source>
        <dbReference type="EMBL" id="TWW79551.1"/>
    </source>
</evidence>
<dbReference type="InterPro" id="IPR013783">
    <property type="entry name" value="Ig-like_fold"/>
</dbReference>
<dbReference type="Pfam" id="PF07686">
    <property type="entry name" value="V-set"/>
    <property type="match status" value="1"/>
</dbReference>
<dbReference type="PANTHER" id="PTHR46013:SF4">
    <property type="entry name" value="B-CELL RECEPTOR CD22-RELATED"/>
    <property type="match status" value="1"/>
</dbReference>
<accession>A0A5C6PKV3</accession>
<evidence type="ECO:0000313" key="4">
    <source>
        <dbReference type="Proteomes" id="UP000324091"/>
    </source>
</evidence>
<evidence type="ECO:0000259" key="2">
    <source>
        <dbReference type="PROSITE" id="PS50835"/>
    </source>
</evidence>
<feature type="domain" description="Ig-like" evidence="2">
    <location>
        <begin position="192"/>
        <end position="270"/>
    </location>
</feature>
<dbReference type="PROSITE" id="PS50835">
    <property type="entry name" value="IG_LIKE"/>
    <property type="match status" value="4"/>
</dbReference>
<protein>
    <submittedName>
        <fullName evidence="3">B-cell receptor CD22 B-lymphocyte cell adhesion molecule</fullName>
    </submittedName>
</protein>
<keyword evidence="1" id="KW-0812">Transmembrane</keyword>
<dbReference type="SMART" id="SM00409">
    <property type="entry name" value="IG"/>
    <property type="match status" value="5"/>
</dbReference>
<dbReference type="EMBL" id="RHFK02000002">
    <property type="protein sequence ID" value="TWW79551.1"/>
    <property type="molecule type" value="Genomic_DNA"/>
</dbReference>
<dbReference type="Pfam" id="PF13927">
    <property type="entry name" value="Ig_3"/>
    <property type="match status" value="1"/>
</dbReference>
<organism evidence="3 4">
    <name type="scientific">Takifugu flavidus</name>
    <name type="common">sansaifugu</name>
    <dbReference type="NCBI Taxonomy" id="433684"/>
    <lineage>
        <taxon>Eukaryota</taxon>
        <taxon>Metazoa</taxon>
        <taxon>Chordata</taxon>
        <taxon>Craniata</taxon>
        <taxon>Vertebrata</taxon>
        <taxon>Euteleostomi</taxon>
        <taxon>Actinopterygii</taxon>
        <taxon>Neopterygii</taxon>
        <taxon>Teleostei</taxon>
        <taxon>Neoteleostei</taxon>
        <taxon>Acanthomorphata</taxon>
        <taxon>Eupercaria</taxon>
        <taxon>Tetraodontiformes</taxon>
        <taxon>Tetradontoidea</taxon>
        <taxon>Tetraodontidae</taxon>
        <taxon>Takifugu</taxon>
    </lineage>
</organism>
<dbReference type="InterPro" id="IPR013106">
    <property type="entry name" value="Ig_V-set"/>
</dbReference>
<dbReference type="InterPro" id="IPR003599">
    <property type="entry name" value="Ig_sub"/>
</dbReference>
<dbReference type="CDD" id="cd12087">
    <property type="entry name" value="TM_EGFR-like"/>
    <property type="match status" value="1"/>
</dbReference>
<dbReference type="SMART" id="SM00408">
    <property type="entry name" value="IGc2"/>
    <property type="match status" value="4"/>
</dbReference>
<dbReference type="InterPro" id="IPR007110">
    <property type="entry name" value="Ig-like_dom"/>
</dbReference>
<dbReference type="Gene3D" id="2.60.40.10">
    <property type="entry name" value="Immunoglobulins"/>
    <property type="match status" value="5"/>
</dbReference>
<sequence>MKGARRGSLEVTLDSDLCVLRGASAVINCRYSKPFSHAVTEVDWWKHKQVVGYWRRGSLPNFRDSSQRYRYLGDFISDCRLQINDVQHADAGNYFFSFYARSEEKSKTSTKLYVKELTAAVQPSSVAEGDDIRLTCVSGCPTPVDAVWFKDGQPVSNVFVARREDTGRYHCAVRGQERVRSAPVAVNVLYPPDRVTLTISSPGNVVRGSSVVLTCHSDASPPVRNNGYSLYREGRFIGSGQTYTIPDVQPDHSGRYHCQAWNNISSRGVDHFNSSAVLLQVYCTYLDINSTQHISDDGDVTVWDPVLLPDVPENISITINPAHVVWGSSVTLTCSSDANPPVRNNGYSLYREGRFIGLGQNYTIPDVQPDHSGRYHCQAWNNISSRGVDHFNSSAVLLQVYCTYLDINSTQHISDDDDVTVWDPVLLPDVPENITITINPAHVVWGSSVNLTCSSDANPPADTYIWYRNTNSNGSQVGSGQVLSIPSMEALHSGLYLCQARNQVGGKNSTEVLLAMVDEEQRGSQMLPAVVGIGLALIVALVVALFLFWWKKRRLHQKALDESNVIYSNIQRPDSALPDVARHTIRSSSSSQSPASIGGEVIYSLVNIKSRDLEGLSDSPDVQGSRSKGKNSIDSVIYATISPR</sequence>
<comment type="caution">
    <text evidence="3">The sequence shown here is derived from an EMBL/GenBank/DDBJ whole genome shotgun (WGS) entry which is preliminary data.</text>
</comment>
<keyword evidence="1" id="KW-0472">Membrane</keyword>
<dbReference type="InterPro" id="IPR003598">
    <property type="entry name" value="Ig_sub2"/>
</dbReference>
<evidence type="ECO:0000256" key="1">
    <source>
        <dbReference type="SAM" id="Phobius"/>
    </source>
</evidence>
<keyword evidence="1" id="KW-1133">Transmembrane helix</keyword>